<evidence type="ECO:0000313" key="3">
    <source>
        <dbReference type="EMBL" id="KIJ41477.1"/>
    </source>
</evidence>
<proteinExistence type="predicted"/>
<keyword evidence="2" id="KW-0472">Membrane</keyword>
<sequence>MNSPKERMEDWIEGSVRPEQSRIVIFLRKKQQEQERSNKHRPSFSSAAPSRNYTIGGNSKNLTSSFLQRSFKRPSFNGSFSYVVQPVGGGGETGTLSPLSLLPPSPLPSPLPSIHPSIPPPSLLLSPSYSTSTTVIPPAVDINVAFLAAFNITAAFIQNSSPHSGGFSFLSLSFLAFVVASLTPCMAPWLFFGIVQGLGAAM</sequence>
<keyword evidence="4" id="KW-1185">Reference proteome</keyword>
<dbReference type="Proteomes" id="UP000054279">
    <property type="component" value="Unassembled WGS sequence"/>
</dbReference>
<keyword evidence="2" id="KW-1133">Transmembrane helix</keyword>
<feature type="transmembrane region" description="Helical" evidence="2">
    <location>
        <begin position="169"/>
        <end position="192"/>
    </location>
</feature>
<accession>A0A0C9VIX2</accession>
<organism evidence="3 4">
    <name type="scientific">Sphaerobolus stellatus (strain SS14)</name>
    <dbReference type="NCBI Taxonomy" id="990650"/>
    <lineage>
        <taxon>Eukaryota</taxon>
        <taxon>Fungi</taxon>
        <taxon>Dikarya</taxon>
        <taxon>Basidiomycota</taxon>
        <taxon>Agaricomycotina</taxon>
        <taxon>Agaricomycetes</taxon>
        <taxon>Phallomycetidae</taxon>
        <taxon>Geastrales</taxon>
        <taxon>Sphaerobolaceae</taxon>
        <taxon>Sphaerobolus</taxon>
    </lineage>
</organism>
<dbReference type="EMBL" id="KN837136">
    <property type="protein sequence ID" value="KIJ41477.1"/>
    <property type="molecule type" value="Genomic_DNA"/>
</dbReference>
<evidence type="ECO:0000256" key="1">
    <source>
        <dbReference type="SAM" id="MobiDB-lite"/>
    </source>
</evidence>
<evidence type="ECO:0000313" key="4">
    <source>
        <dbReference type="Proteomes" id="UP000054279"/>
    </source>
</evidence>
<protein>
    <submittedName>
        <fullName evidence="3">Uncharacterized protein</fullName>
    </submittedName>
</protein>
<gene>
    <name evidence="3" type="ORF">M422DRAFT_255383</name>
</gene>
<feature type="transmembrane region" description="Helical" evidence="2">
    <location>
        <begin position="135"/>
        <end position="157"/>
    </location>
</feature>
<reference evidence="3 4" key="1">
    <citation type="submission" date="2014-06" db="EMBL/GenBank/DDBJ databases">
        <title>Evolutionary Origins and Diversification of the Mycorrhizal Mutualists.</title>
        <authorList>
            <consortium name="DOE Joint Genome Institute"/>
            <consortium name="Mycorrhizal Genomics Consortium"/>
            <person name="Kohler A."/>
            <person name="Kuo A."/>
            <person name="Nagy L.G."/>
            <person name="Floudas D."/>
            <person name="Copeland A."/>
            <person name="Barry K.W."/>
            <person name="Cichocki N."/>
            <person name="Veneault-Fourrey C."/>
            <person name="LaButti K."/>
            <person name="Lindquist E.A."/>
            <person name="Lipzen A."/>
            <person name="Lundell T."/>
            <person name="Morin E."/>
            <person name="Murat C."/>
            <person name="Riley R."/>
            <person name="Ohm R."/>
            <person name="Sun H."/>
            <person name="Tunlid A."/>
            <person name="Henrissat B."/>
            <person name="Grigoriev I.V."/>
            <person name="Hibbett D.S."/>
            <person name="Martin F."/>
        </authorList>
    </citation>
    <scope>NUCLEOTIDE SEQUENCE [LARGE SCALE GENOMIC DNA]</scope>
    <source>
        <strain evidence="3 4">SS14</strain>
    </source>
</reference>
<evidence type="ECO:0000256" key="2">
    <source>
        <dbReference type="SAM" id="Phobius"/>
    </source>
</evidence>
<dbReference type="HOGENOM" id="CLU_1355425_0_0_1"/>
<dbReference type="AlphaFoldDB" id="A0A0C9VIX2"/>
<feature type="region of interest" description="Disordered" evidence="1">
    <location>
        <begin position="29"/>
        <end position="59"/>
    </location>
</feature>
<feature type="compositionally biased region" description="Polar residues" evidence="1">
    <location>
        <begin position="43"/>
        <end position="59"/>
    </location>
</feature>
<name>A0A0C9VIX2_SPHS4</name>
<keyword evidence="2" id="KW-0812">Transmembrane</keyword>